<dbReference type="Gene3D" id="3.40.630.30">
    <property type="match status" value="1"/>
</dbReference>
<dbReference type="InterPro" id="IPR016181">
    <property type="entry name" value="Acyl_CoA_acyltransferase"/>
</dbReference>
<sequence length="81" mass="9238">MVIGIRQRFTGQGLGTRLFQSMEQWRANSPLTRLELTVMANNERGLALYKKAGFEVEGRKKNALLIRGTYVDEICMGKLYV</sequence>
<evidence type="ECO:0000259" key="1">
    <source>
        <dbReference type="PROSITE" id="PS51186"/>
    </source>
</evidence>
<evidence type="ECO:0000313" key="2">
    <source>
        <dbReference type="EMBL" id="TVX94373.1"/>
    </source>
</evidence>
<dbReference type="Pfam" id="PF00583">
    <property type="entry name" value="Acetyltransf_1"/>
    <property type="match status" value="1"/>
</dbReference>
<dbReference type="GO" id="GO:0016747">
    <property type="term" value="F:acyltransferase activity, transferring groups other than amino-acyl groups"/>
    <property type="evidence" value="ECO:0007669"/>
    <property type="project" value="InterPro"/>
</dbReference>
<reference evidence="2 3" key="1">
    <citation type="submission" date="2019-07" db="EMBL/GenBank/DDBJ databases">
        <authorList>
            <person name="Kim J."/>
        </authorList>
    </citation>
    <scope>NUCLEOTIDE SEQUENCE [LARGE SCALE GENOMIC DNA]</scope>
    <source>
        <strain evidence="2 3">N4</strain>
    </source>
</reference>
<feature type="domain" description="N-acetyltransferase" evidence="1">
    <location>
        <begin position="1"/>
        <end position="81"/>
    </location>
</feature>
<dbReference type="OrthoDB" id="948250at2"/>
<proteinExistence type="predicted"/>
<dbReference type="AlphaFoldDB" id="A0A559J3C4"/>
<dbReference type="PANTHER" id="PTHR43415">
    <property type="entry name" value="SPERMIDINE N(1)-ACETYLTRANSFERASE"/>
    <property type="match status" value="1"/>
</dbReference>
<dbReference type="Proteomes" id="UP000318102">
    <property type="component" value="Unassembled WGS sequence"/>
</dbReference>
<name>A0A559J3C4_9BACL</name>
<dbReference type="SUPFAM" id="SSF55729">
    <property type="entry name" value="Acyl-CoA N-acyltransferases (Nat)"/>
    <property type="match status" value="1"/>
</dbReference>
<dbReference type="EMBL" id="VNJK01000001">
    <property type="protein sequence ID" value="TVX94373.1"/>
    <property type="molecule type" value="Genomic_DNA"/>
</dbReference>
<organism evidence="2 3">
    <name type="scientific">Paenibacillus agilis</name>
    <dbReference type="NCBI Taxonomy" id="3020863"/>
    <lineage>
        <taxon>Bacteria</taxon>
        <taxon>Bacillati</taxon>
        <taxon>Bacillota</taxon>
        <taxon>Bacilli</taxon>
        <taxon>Bacillales</taxon>
        <taxon>Paenibacillaceae</taxon>
        <taxon>Paenibacillus</taxon>
    </lineage>
</organism>
<accession>A0A559J3C4</accession>
<evidence type="ECO:0000313" key="3">
    <source>
        <dbReference type="Proteomes" id="UP000318102"/>
    </source>
</evidence>
<dbReference type="PANTHER" id="PTHR43415:SF3">
    <property type="entry name" value="GNAT-FAMILY ACETYLTRANSFERASE"/>
    <property type="match status" value="1"/>
</dbReference>
<comment type="caution">
    <text evidence="2">The sequence shown here is derived from an EMBL/GenBank/DDBJ whole genome shotgun (WGS) entry which is preliminary data.</text>
</comment>
<dbReference type="PROSITE" id="PS51186">
    <property type="entry name" value="GNAT"/>
    <property type="match status" value="1"/>
</dbReference>
<dbReference type="InterPro" id="IPR000182">
    <property type="entry name" value="GNAT_dom"/>
</dbReference>
<protein>
    <submittedName>
        <fullName evidence="2">GNAT family N-acetyltransferase</fullName>
    </submittedName>
</protein>
<keyword evidence="3" id="KW-1185">Reference proteome</keyword>
<gene>
    <name evidence="2" type="ORF">FPZ44_15715</name>
</gene>